<organism evidence="4 5">
    <name type="scientific">Sphingomonas naasensis</name>
    <dbReference type="NCBI Taxonomy" id="1344951"/>
    <lineage>
        <taxon>Bacteria</taxon>
        <taxon>Pseudomonadati</taxon>
        <taxon>Pseudomonadota</taxon>
        <taxon>Alphaproteobacteria</taxon>
        <taxon>Sphingomonadales</taxon>
        <taxon>Sphingomonadaceae</taxon>
        <taxon>Sphingomonas</taxon>
    </lineage>
</organism>
<sequence>MSACLADTRVLLVEDEALIGMMAHAVLEEQGATVDWVQTDREAYRAIEANARRLDLLITDINLREGTTGFDISRFARRLSPTLPVIYVSGEEREALVGFAVAGATFLYKPVPEMLLLRTVEQAVTTGLAGPPQPGVLSGTAR</sequence>
<dbReference type="Gene3D" id="3.40.50.2300">
    <property type="match status" value="1"/>
</dbReference>
<feature type="domain" description="Response regulatory" evidence="3">
    <location>
        <begin position="9"/>
        <end position="124"/>
    </location>
</feature>
<dbReference type="GO" id="GO:0000160">
    <property type="term" value="P:phosphorelay signal transduction system"/>
    <property type="evidence" value="ECO:0007669"/>
    <property type="project" value="InterPro"/>
</dbReference>
<dbReference type="SMART" id="SM00448">
    <property type="entry name" value="REC"/>
    <property type="match status" value="1"/>
</dbReference>
<evidence type="ECO:0000259" key="3">
    <source>
        <dbReference type="PROSITE" id="PS50110"/>
    </source>
</evidence>
<dbReference type="SUPFAM" id="SSF52172">
    <property type="entry name" value="CheY-like"/>
    <property type="match status" value="1"/>
</dbReference>
<dbReference type="Proteomes" id="UP000309848">
    <property type="component" value="Unassembled WGS sequence"/>
</dbReference>
<accession>A0A4S1WUA2</accession>
<protein>
    <submittedName>
        <fullName evidence="4">Response regulator</fullName>
    </submittedName>
</protein>
<dbReference type="InterPro" id="IPR001789">
    <property type="entry name" value="Sig_transdc_resp-reg_receiver"/>
</dbReference>
<dbReference type="InterPro" id="IPR011006">
    <property type="entry name" value="CheY-like_superfamily"/>
</dbReference>
<dbReference type="PROSITE" id="PS50110">
    <property type="entry name" value="RESPONSE_REGULATORY"/>
    <property type="match status" value="1"/>
</dbReference>
<gene>
    <name evidence="4" type="ORF">E5A74_01665</name>
</gene>
<dbReference type="EMBL" id="SRXU01000001">
    <property type="protein sequence ID" value="TGX45907.1"/>
    <property type="molecule type" value="Genomic_DNA"/>
</dbReference>
<keyword evidence="5" id="KW-1185">Reference proteome</keyword>
<dbReference type="Pfam" id="PF00072">
    <property type="entry name" value="Response_reg"/>
    <property type="match status" value="1"/>
</dbReference>
<dbReference type="PANTHER" id="PTHR44591">
    <property type="entry name" value="STRESS RESPONSE REGULATOR PROTEIN 1"/>
    <property type="match status" value="1"/>
</dbReference>
<name>A0A4S1WUA2_9SPHN</name>
<dbReference type="OrthoDB" id="7210814at2"/>
<dbReference type="AlphaFoldDB" id="A0A4S1WUA2"/>
<evidence type="ECO:0000313" key="5">
    <source>
        <dbReference type="Proteomes" id="UP000309848"/>
    </source>
</evidence>
<evidence type="ECO:0000313" key="4">
    <source>
        <dbReference type="EMBL" id="TGX45907.1"/>
    </source>
</evidence>
<evidence type="ECO:0000256" key="1">
    <source>
        <dbReference type="ARBA" id="ARBA00022553"/>
    </source>
</evidence>
<comment type="caution">
    <text evidence="4">The sequence shown here is derived from an EMBL/GenBank/DDBJ whole genome shotgun (WGS) entry which is preliminary data.</text>
</comment>
<evidence type="ECO:0000256" key="2">
    <source>
        <dbReference type="PROSITE-ProRule" id="PRU00169"/>
    </source>
</evidence>
<reference evidence="4 5" key="1">
    <citation type="submission" date="2019-04" db="EMBL/GenBank/DDBJ databases">
        <title>Sphingomonas psychrotolerans sp. nov., isolated from soil in the Tianshan Mountains, Xinjiang, China.</title>
        <authorList>
            <person name="Luo Y."/>
            <person name="Sheng H."/>
        </authorList>
    </citation>
    <scope>NUCLEOTIDE SEQUENCE [LARGE SCALE GENOMIC DNA]</scope>
    <source>
        <strain evidence="4 5">KIS18-15</strain>
    </source>
</reference>
<proteinExistence type="predicted"/>
<dbReference type="PANTHER" id="PTHR44591:SF21">
    <property type="entry name" value="TWO-COMPONENT RESPONSE REGULATOR"/>
    <property type="match status" value="1"/>
</dbReference>
<dbReference type="InterPro" id="IPR050595">
    <property type="entry name" value="Bact_response_regulator"/>
</dbReference>
<keyword evidence="1 2" id="KW-0597">Phosphoprotein</keyword>
<feature type="modified residue" description="4-aspartylphosphate" evidence="2">
    <location>
        <position position="60"/>
    </location>
</feature>